<evidence type="ECO:0000256" key="1">
    <source>
        <dbReference type="ARBA" id="ARBA00004141"/>
    </source>
</evidence>
<dbReference type="GO" id="GO:0016020">
    <property type="term" value="C:membrane"/>
    <property type="evidence" value="ECO:0007669"/>
    <property type="project" value="UniProtKB-SubCell"/>
</dbReference>
<organism evidence="7">
    <name type="scientific">uncultured Aureispira sp</name>
    <dbReference type="NCBI Taxonomy" id="1331704"/>
    <lineage>
        <taxon>Bacteria</taxon>
        <taxon>Pseudomonadati</taxon>
        <taxon>Bacteroidota</taxon>
        <taxon>Saprospiria</taxon>
        <taxon>Saprospirales</taxon>
        <taxon>Saprospiraceae</taxon>
        <taxon>Aureispira</taxon>
        <taxon>environmental samples</taxon>
    </lineage>
</organism>
<evidence type="ECO:0000259" key="6">
    <source>
        <dbReference type="Pfam" id="PF04932"/>
    </source>
</evidence>
<comment type="subcellular location">
    <subcellularLocation>
        <location evidence="1">Membrane</location>
        <topology evidence="1">Multi-pass membrane protein</topology>
    </subcellularLocation>
</comment>
<feature type="domain" description="O-antigen ligase-related" evidence="6">
    <location>
        <begin position="199"/>
        <end position="352"/>
    </location>
</feature>
<keyword evidence="4 5" id="KW-0472">Membrane</keyword>
<dbReference type="GO" id="GO:0016874">
    <property type="term" value="F:ligase activity"/>
    <property type="evidence" value="ECO:0007669"/>
    <property type="project" value="UniProtKB-KW"/>
</dbReference>
<dbReference type="PANTHER" id="PTHR37422:SF13">
    <property type="entry name" value="LIPOPOLYSACCHARIDE BIOSYNTHESIS PROTEIN PA4999-RELATED"/>
    <property type="match status" value="1"/>
</dbReference>
<keyword evidence="7" id="KW-0436">Ligase</keyword>
<evidence type="ECO:0000256" key="2">
    <source>
        <dbReference type="ARBA" id="ARBA00022692"/>
    </source>
</evidence>
<sequence length="419" mass="48198">MASKVELFLGQYPRVKLIYASCVSLFIGLICSKFLLTISMIALVVFGALSPTLKQDWKRIWANKSFVATLGIFMLFLVSALVSDNGAASMTRVRIALPMLLLPIAFALLPVFSKKSYQQLLSIYFYLMVVACLGVLINYGLHYEAMQQRLIVSKAIPTPNGEHIRFSLMINLAVFAGFWLLEQQFYWKKTMEKWLMGTLVLFLIITLHLLSVRIGMVVLYGGLGTTVFYYMLRKKYYVIGIVLLMGIAVLPYLAYKYVPSVQTKVNLTKHNWDMYQQGHIGEYSDTRRLLSYKIAWDVVQQAPWFGVGIGDLNDEQAKHYQEKYPDQQVMYPHNFFLMLYAATGIVGLIFFLGCFFFPLFYHQNYKNLFFLLFYTTIFLSFMTENTLMSAIGVGIYSFFLLFSVNYLEGVPKNQKTIKE</sequence>
<protein>
    <submittedName>
        <fullName evidence="7">Lipid A core--O-antigen ligase</fullName>
    </submittedName>
</protein>
<gene>
    <name evidence="7" type="ORF">HELGO_WM35996</name>
</gene>
<feature type="transmembrane region" description="Helical" evidence="5">
    <location>
        <begin position="17"/>
        <end position="49"/>
    </location>
</feature>
<evidence type="ECO:0000256" key="4">
    <source>
        <dbReference type="ARBA" id="ARBA00023136"/>
    </source>
</evidence>
<feature type="transmembrane region" description="Helical" evidence="5">
    <location>
        <begin position="95"/>
        <end position="112"/>
    </location>
</feature>
<feature type="transmembrane region" description="Helical" evidence="5">
    <location>
        <begin position="389"/>
        <end position="407"/>
    </location>
</feature>
<dbReference type="InterPro" id="IPR007016">
    <property type="entry name" value="O-antigen_ligase-rel_domated"/>
</dbReference>
<feature type="transmembrane region" description="Helical" evidence="5">
    <location>
        <begin position="237"/>
        <end position="255"/>
    </location>
</feature>
<dbReference type="Pfam" id="PF04932">
    <property type="entry name" value="Wzy_C"/>
    <property type="match status" value="1"/>
</dbReference>
<accession>A0A6S6SX29</accession>
<feature type="transmembrane region" description="Helical" evidence="5">
    <location>
        <begin position="61"/>
        <end position="83"/>
    </location>
</feature>
<feature type="transmembrane region" description="Helical" evidence="5">
    <location>
        <begin position="335"/>
        <end position="360"/>
    </location>
</feature>
<evidence type="ECO:0000256" key="5">
    <source>
        <dbReference type="SAM" id="Phobius"/>
    </source>
</evidence>
<reference evidence="7" key="1">
    <citation type="submission" date="2020-01" db="EMBL/GenBank/DDBJ databases">
        <authorList>
            <person name="Meier V. D."/>
            <person name="Meier V D."/>
        </authorList>
    </citation>
    <scope>NUCLEOTIDE SEQUENCE</scope>
    <source>
        <strain evidence="7">HLG_WM_MAG_10</strain>
    </source>
</reference>
<dbReference type="AlphaFoldDB" id="A0A6S6SX29"/>
<keyword evidence="2 5" id="KW-0812">Transmembrane</keyword>
<dbReference type="PANTHER" id="PTHR37422">
    <property type="entry name" value="TEICHURONIC ACID BIOSYNTHESIS PROTEIN TUAE"/>
    <property type="match status" value="1"/>
</dbReference>
<dbReference type="InterPro" id="IPR051533">
    <property type="entry name" value="WaaL-like"/>
</dbReference>
<keyword evidence="3 5" id="KW-1133">Transmembrane helix</keyword>
<evidence type="ECO:0000313" key="7">
    <source>
        <dbReference type="EMBL" id="CAA6809106.1"/>
    </source>
</evidence>
<dbReference type="EMBL" id="CACVAQ010000149">
    <property type="protein sequence ID" value="CAA6809106.1"/>
    <property type="molecule type" value="Genomic_DNA"/>
</dbReference>
<proteinExistence type="predicted"/>
<evidence type="ECO:0000256" key="3">
    <source>
        <dbReference type="ARBA" id="ARBA00022989"/>
    </source>
</evidence>
<feature type="transmembrane region" description="Helical" evidence="5">
    <location>
        <begin position="163"/>
        <end position="181"/>
    </location>
</feature>
<feature type="transmembrane region" description="Helical" evidence="5">
    <location>
        <begin position="124"/>
        <end position="143"/>
    </location>
</feature>
<feature type="transmembrane region" description="Helical" evidence="5">
    <location>
        <begin position="367"/>
        <end position="383"/>
    </location>
</feature>
<name>A0A6S6SX29_9BACT</name>